<dbReference type="GO" id="GO:0051286">
    <property type="term" value="C:cell tip"/>
    <property type="evidence" value="ECO:0007669"/>
    <property type="project" value="TreeGrafter"/>
</dbReference>
<evidence type="ECO:0000313" key="6">
    <source>
        <dbReference type="EMBL" id="AYO43835.1"/>
    </source>
</evidence>
<reference evidence="6 7" key="1">
    <citation type="submission" date="2018-10" db="EMBL/GenBank/DDBJ databases">
        <title>Complete genome sequence of Malassezia restricta CBS 7877.</title>
        <authorList>
            <person name="Morand S.C."/>
            <person name="Bertignac M."/>
            <person name="Iltis A."/>
            <person name="Kolder I."/>
            <person name="Pirovano W."/>
            <person name="Jourdain R."/>
            <person name="Clavaud C."/>
        </authorList>
    </citation>
    <scope>NUCLEOTIDE SEQUENCE [LARGE SCALE GENOMIC DNA]</scope>
    <source>
        <strain evidence="6 7">CBS 7877</strain>
    </source>
</reference>
<dbReference type="InterPro" id="IPR053039">
    <property type="entry name" value="Polarity_Bud-Selection_Reg"/>
</dbReference>
<dbReference type="GO" id="GO:0030950">
    <property type="term" value="P:establishment or maintenance of actin cytoskeleton polarity"/>
    <property type="evidence" value="ECO:0007669"/>
    <property type="project" value="TreeGrafter"/>
</dbReference>
<sequence length="951" mass="106807">MRPASDPAPSSEASVPLDGEIYEDDMIDPEFITYHGEESFDYGVNDGDMPDDAMYDEDEYDDEYEEELSSSPSIPDEDINFDLVYTLHTFIATVEGQATVQKGDHLVLLDDSNSYWWLVRVLVSQEVGYIPAENIETPYERLARLNKHRNVEIATARGQDNELPPNHVASGELIKSRTFGDINKHSGKVSALSRRGLRDTTVEQVDKAPAKKMGVLFGETEYLEHSDLDHFDEEYMGEGEDDYVYDDEPEPDEDKQVDNLEQELSEPRQQEHLQNTPELLSERHSTEEKTSPTSEESNTHGESRSKRPNSLLGFPGTEMAYNVTRVFAGENIESDCTFKTVLLNELTTSTELVHQALQRFQLQDNVQDYAIVLHHLDGEEQILPPYEHPLQMMQMLSNISSMEPLEVPSKHDSAGSLASLLDTSSSRCMYDYSDDRFGKLYLVRRIPLHKPVSALTMPSTTSSQDKQLRFTIQLVLYDTDLPDNMFFHPTTGNPTRGTKPLIQELPGEQRRFMRLAKNATVAEVIEAGIEAFQLPDAVVDGGDDIEDRTRFSRPRCKYVLHIQSASHNEQPLHPASKVLAAYDTLPLLQFVDTDVKRKSLDFTVAPGVMDDILSTDPLFVLRIAREKRKEEGVVPLGTPRGWQPSVLNRSPPSPSWSVSMSSSRERDNYEALPRHMTWSNRPMVQHSTRLANPLLSPAGSMREIQELPKPPPSSADDSWVQKDRDVSQDGGLYSSAPEPFAPLPSSSVQNEVDTMLSRLALDPALDPSKRALTSPIKMSPLNIPPPNSSLHRTSSIRSVSANDMTPEPRGMAHMPRRVGDRVLSDSTVATGTDRQGREKYNFHALYGIVDALVLEKTLATETHTLEPDASSHNGLHRTSLIMAKLLEETPSEKIWTKWNGLFALPWPSLASAPSTSTEKVREHFMPLMKQISELENDLDDTLRSVLAYRDA</sequence>
<dbReference type="OrthoDB" id="196165at2759"/>
<feature type="domain" description="SH3" evidence="4">
    <location>
        <begin position="79"/>
        <end position="140"/>
    </location>
</feature>
<protein>
    <submittedName>
        <fullName evidence="6">Tip elongation aberrant protein Tea4</fullName>
    </submittedName>
</protein>
<feature type="region of interest" description="Disordered" evidence="3">
    <location>
        <begin position="703"/>
        <end position="748"/>
    </location>
</feature>
<feature type="compositionally biased region" description="Low complexity" evidence="3">
    <location>
        <begin position="1"/>
        <end position="16"/>
    </location>
</feature>
<dbReference type="GO" id="GO:0015630">
    <property type="term" value="C:microtubule cytoskeleton"/>
    <property type="evidence" value="ECO:0007669"/>
    <property type="project" value="TreeGrafter"/>
</dbReference>
<evidence type="ECO:0000259" key="4">
    <source>
        <dbReference type="PROSITE" id="PS50002"/>
    </source>
</evidence>
<dbReference type="InterPro" id="IPR000159">
    <property type="entry name" value="RA_dom"/>
</dbReference>
<keyword evidence="1 2" id="KW-0728">SH3 domain</keyword>
<feature type="region of interest" description="Disordered" evidence="3">
    <location>
        <begin position="630"/>
        <end position="663"/>
    </location>
</feature>
<dbReference type="SUPFAM" id="SSF54236">
    <property type="entry name" value="Ubiquitin-like"/>
    <property type="match status" value="1"/>
</dbReference>
<feature type="compositionally biased region" description="Basic and acidic residues" evidence="3">
    <location>
        <begin position="280"/>
        <end position="290"/>
    </location>
</feature>
<dbReference type="InterPro" id="IPR036028">
    <property type="entry name" value="SH3-like_dom_sf"/>
</dbReference>
<evidence type="ECO:0000256" key="3">
    <source>
        <dbReference type="SAM" id="MobiDB-lite"/>
    </source>
</evidence>
<dbReference type="STRING" id="425264.A0A3G2S6V6"/>
<dbReference type="Gene3D" id="3.10.20.90">
    <property type="entry name" value="Phosphatidylinositol 3-kinase Catalytic Subunit, Chain A, domain 1"/>
    <property type="match status" value="1"/>
</dbReference>
<dbReference type="EMBL" id="CP033152">
    <property type="protein sequence ID" value="AYO43835.1"/>
    <property type="molecule type" value="Genomic_DNA"/>
</dbReference>
<feature type="compositionally biased region" description="Acidic residues" evidence="3">
    <location>
        <begin position="241"/>
        <end position="264"/>
    </location>
</feature>
<proteinExistence type="predicted"/>
<dbReference type="PROSITE" id="PS50200">
    <property type="entry name" value="RA"/>
    <property type="match status" value="1"/>
</dbReference>
<dbReference type="SMART" id="SM00326">
    <property type="entry name" value="SH3"/>
    <property type="match status" value="1"/>
</dbReference>
<dbReference type="PANTHER" id="PTHR47775">
    <property type="entry name" value="BUD SITE SELECTION PROTEIN 14"/>
    <property type="match status" value="1"/>
</dbReference>
<evidence type="ECO:0000313" key="7">
    <source>
        <dbReference type="Proteomes" id="UP000269793"/>
    </source>
</evidence>
<feature type="region of interest" description="Disordered" evidence="3">
    <location>
        <begin position="1"/>
        <end position="20"/>
    </location>
</feature>
<dbReference type="InterPro" id="IPR001452">
    <property type="entry name" value="SH3_domain"/>
</dbReference>
<accession>A0A3G2S6V6</accession>
<dbReference type="SUPFAM" id="SSF50044">
    <property type="entry name" value="SH3-domain"/>
    <property type="match status" value="1"/>
</dbReference>
<evidence type="ECO:0000256" key="2">
    <source>
        <dbReference type="PROSITE-ProRule" id="PRU00192"/>
    </source>
</evidence>
<dbReference type="Gene3D" id="2.30.30.40">
    <property type="entry name" value="SH3 Domains"/>
    <property type="match status" value="1"/>
</dbReference>
<dbReference type="GO" id="GO:0007165">
    <property type="term" value="P:signal transduction"/>
    <property type="evidence" value="ECO:0007669"/>
    <property type="project" value="InterPro"/>
</dbReference>
<evidence type="ECO:0000256" key="1">
    <source>
        <dbReference type="ARBA" id="ARBA00022443"/>
    </source>
</evidence>
<dbReference type="AlphaFoldDB" id="A0A3G2S6V6"/>
<gene>
    <name evidence="6" type="primary">tea4</name>
    <name evidence="6" type="ORF">DNF11_2885</name>
</gene>
<feature type="region of interest" description="Disordered" evidence="3">
    <location>
        <begin position="241"/>
        <end position="315"/>
    </location>
</feature>
<dbReference type="SMART" id="SM00314">
    <property type="entry name" value="RA"/>
    <property type="match status" value="1"/>
</dbReference>
<organism evidence="6 7">
    <name type="scientific">Malassezia restricta (strain ATCC 96810 / NBRC 103918 / CBS 7877)</name>
    <name type="common">Seborrheic dermatitis infection agent</name>
    <dbReference type="NCBI Taxonomy" id="425264"/>
    <lineage>
        <taxon>Eukaryota</taxon>
        <taxon>Fungi</taxon>
        <taxon>Dikarya</taxon>
        <taxon>Basidiomycota</taxon>
        <taxon>Ustilaginomycotina</taxon>
        <taxon>Malasseziomycetes</taxon>
        <taxon>Malasseziales</taxon>
        <taxon>Malasseziaceae</taxon>
        <taxon>Malassezia</taxon>
    </lineage>
</organism>
<feature type="domain" description="Ras-associating" evidence="5">
    <location>
        <begin position="323"/>
        <end position="412"/>
    </location>
</feature>
<dbReference type="PANTHER" id="PTHR47775:SF1">
    <property type="entry name" value="BUD SITE SELECTION PROTEIN 14"/>
    <property type="match status" value="1"/>
</dbReference>
<dbReference type="GO" id="GO:0008104">
    <property type="term" value="P:intracellular protein localization"/>
    <property type="evidence" value="ECO:0007669"/>
    <property type="project" value="TreeGrafter"/>
</dbReference>
<dbReference type="Pfam" id="PF00788">
    <property type="entry name" value="RA"/>
    <property type="match status" value="1"/>
</dbReference>
<keyword evidence="7" id="KW-1185">Reference proteome</keyword>
<dbReference type="VEuPathDB" id="FungiDB:DNF11_2885"/>
<dbReference type="PROSITE" id="PS50002">
    <property type="entry name" value="SH3"/>
    <property type="match status" value="1"/>
</dbReference>
<name>A0A3G2S6V6_MALR7</name>
<dbReference type="CDD" id="cd17043">
    <property type="entry name" value="RA"/>
    <property type="match status" value="1"/>
</dbReference>
<dbReference type="InterPro" id="IPR029071">
    <property type="entry name" value="Ubiquitin-like_domsf"/>
</dbReference>
<dbReference type="Pfam" id="PF00018">
    <property type="entry name" value="SH3_1"/>
    <property type="match status" value="1"/>
</dbReference>
<evidence type="ECO:0000259" key="5">
    <source>
        <dbReference type="PROSITE" id="PS50200"/>
    </source>
</evidence>
<feature type="region of interest" description="Disordered" evidence="3">
    <location>
        <begin position="775"/>
        <end position="794"/>
    </location>
</feature>
<dbReference type="Proteomes" id="UP000269793">
    <property type="component" value="Chromosome V"/>
</dbReference>